<dbReference type="PROSITE" id="PS51186">
    <property type="entry name" value="GNAT"/>
    <property type="match status" value="1"/>
</dbReference>
<accession>A0A7X2ZUA9</accession>
<dbReference type="Proteomes" id="UP000540519">
    <property type="component" value="Unassembled WGS sequence"/>
</dbReference>
<proteinExistence type="predicted"/>
<evidence type="ECO:0000313" key="3">
    <source>
        <dbReference type="Proteomes" id="UP000540519"/>
    </source>
</evidence>
<dbReference type="InterPro" id="IPR000182">
    <property type="entry name" value="GNAT_dom"/>
</dbReference>
<sequence>MTTYTTASTDKELKQILDLQQRNLSSTISLQEKEQEGFVTVEHTFEVLKAMNDVCPHIIAKSGDAVVGYALCMHPKFADEIEVLKPMFKELDSMPSQITSYIAMGQICIDKAFRKQGIFRKLYETMQLKTQESFNCIITEIDATNARSLQAHYAIGFRKLTTFESDGQKWEIVIF</sequence>
<dbReference type="SUPFAM" id="SSF55729">
    <property type="entry name" value="Acyl-CoA N-acyltransferases (Nat)"/>
    <property type="match status" value="1"/>
</dbReference>
<feature type="domain" description="N-acetyltransferase" evidence="1">
    <location>
        <begin position="2"/>
        <end position="175"/>
    </location>
</feature>
<evidence type="ECO:0000259" key="1">
    <source>
        <dbReference type="PROSITE" id="PS51186"/>
    </source>
</evidence>
<keyword evidence="2" id="KW-0808">Transferase</keyword>
<reference evidence="2 3" key="1">
    <citation type="journal article" date="2019" name="Mar. Drugs">
        <title>Comparative Genomics and CAZyme Genome Repertoires of Marine Zobellia amurskyensis KMM 3526(T) and Zobellia laminariae KMM 3676(T).</title>
        <authorList>
            <person name="Chernysheva N."/>
            <person name="Bystritskaya E."/>
            <person name="Stenkova A."/>
            <person name="Golovkin I."/>
            <person name="Nedashkovskaya O."/>
            <person name="Isaeva M."/>
        </authorList>
    </citation>
    <scope>NUCLEOTIDE SEQUENCE [LARGE SCALE GENOMIC DNA]</scope>
    <source>
        <strain evidence="2 3">KMM 3526</strain>
    </source>
</reference>
<dbReference type="GO" id="GO:0016747">
    <property type="term" value="F:acyltransferase activity, transferring groups other than amino-acyl groups"/>
    <property type="evidence" value="ECO:0007669"/>
    <property type="project" value="InterPro"/>
</dbReference>
<comment type="caution">
    <text evidence="2">The sequence shown here is derived from an EMBL/GenBank/DDBJ whole genome shotgun (WGS) entry which is preliminary data.</text>
</comment>
<dbReference type="Pfam" id="PF00583">
    <property type="entry name" value="Acetyltransf_1"/>
    <property type="match status" value="1"/>
</dbReference>
<organism evidence="2 3">
    <name type="scientific">Zobellia amurskyensis</name>
    <dbReference type="NCBI Taxonomy" id="248905"/>
    <lineage>
        <taxon>Bacteria</taxon>
        <taxon>Pseudomonadati</taxon>
        <taxon>Bacteroidota</taxon>
        <taxon>Flavobacteriia</taxon>
        <taxon>Flavobacteriales</taxon>
        <taxon>Flavobacteriaceae</taxon>
        <taxon>Zobellia</taxon>
    </lineage>
</organism>
<keyword evidence="3" id="KW-1185">Reference proteome</keyword>
<protein>
    <submittedName>
        <fullName evidence="2">N-acetyltransferase</fullName>
    </submittedName>
</protein>
<dbReference type="AlphaFoldDB" id="A0A7X2ZUA9"/>
<name>A0A7X2ZUA9_9FLAO</name>
<evidence type="ECO:0000313" key="2">
    <source>
        <dbReference type="EMBL" id="MUH36538.1"/>
    </source>
</evidence>
<dbReference type="InterPro" id="IPR016181">
    <property type="entry name" value="Acyl_CoA_acyltransferase"/>
</dbReference>
<dbReference type="Gene3D" id="3.40.630.30">
    <property type="match status" value="1"/>
</dbReference>
<gene>
    <name evidence="2" type="ORF">D9O36_11860</name>
</gene>
<dbReference type="RefSeq" id="WP_168927007.1">
    <property type="nucleotide sequence ID" value="NZ_RCNR01000020.1"/>
</dbReference>
<dbReference type="EMBL" id="RCNR01000020">
    <property type="protein sequence ID" value="MUH36538.1"/>
    <property type="molecule type" value="Genomic_DNA"/>
</dbReference>